<feature type="chain" id="PRO_5046346019" evidence="1">
    <location>
        <begin position="46"/>
        <end position="153"/>
    </location>
</feature>
<name>A0ABS2U210_9ACTN</name>
<accession>A0ABS2U210</accession>
<protein>
    <submittedName>
        <fullName evidence="2">Uncharacterized protein</fullName>
    </submittedName>
</protein>
<evidence type="ECO:0000313" key="2">
    <source>
        <dbReference type="EMBL" id="MBM9509236.1"/>
    </source>
</evidence>
<dbReference type="RefSeq" id="WP_205362006.1">
    <property type="nucleotide sequence ID" value="NZ_JADKYB010000023.1"/>
</dbReference>
<feature type="signal peptide" evidence="1">
    <location>
        <begin position="1"/>
        <end position="45"/>
    </location>
</feature>
<gene>
    <name evidence="2" type="ORF">ITX44_32755</name>
</gene>
<organism evidence="2 3">
    <name type="scientific">Actinacidiphila acididurans</name>
    <dbReference type="NCBI Taxonomy" id="2784346"/>
    <lineage>
        <taxon>Bacteria</taxon>
        <taxon>Bacillati</taxon>
        <taxon>Actinomycetota</taxon>
        <taxon>Actinomycetes</taxon>
        <taxon>Kitasatosporales</taxon>
        <taxon>Streptomycetaceae</taxon>
        <taxon>Actinacidiphila</taxon>
    </lineage>
</organism>
<sequence>MAVITKGRPRGDACRRTRRRPGGRVLAVAAVAGAAALLAAGPASAYSNTGTVAATAGLNARWDPNGAAGPIAGGPVVATVPYNSTVYIDCYWTDASVTGPWGATKVWDDIEGYRTPNGAYHDLSGYAGWVFVSDAWVNTGAAPGSGEPPCFGY</sequence>
<evidence type="ECO:0000313" key="3">
    <source>
        <dbReference type="Proteomes" id="UP000749040"/>
    </source>
</evidence>
<keyword evidence="1" id="KW-0732">Signal</keyword>
<dbReference type="EMBL" id="JADKYB010000023">
    <property type="protein sequence ID" value="MBM9509236.1"/>
    <property type="molecule type" value="Genomic_DNA"/>
</dbReference>
<keyword evidence="3" id="KW-1185">Reference proteome</keyword>
<comment type="caution">
    <text evidence="2">The sequence shown here is derived from an EMBL/GenBank/DDBJ whole genome shotgun (WGS) entry which is preliminary data.</text>
</comment>
<reference evidence="2 3" key="1">
    <citation type="submission" date="2021-01" db="EMBL/GenBank/DDBJ databases">
        <title>Streptomyces acididurans sp. nov., isolated from a peat swamp forest soil.</title>
        <authorList>
            <person name="Chantavorakit T."/>
            <person name="Duangmal K."/>
        </authorList>
    </citation>
    <scope>NUCLEOTIDE SEQUENCE [LARGE SCALE GENOMIC DNA]</scope>
    <source>
        <strain evidence="2 3">KK5PA1</strain>
    </source>
</reference>
<evidence type="ECO:0000256" key="1">
    <source>
        <dbReference type="SAM" id="SignalP"/>
    </source>
</evidence>
<proteinExistence type="predicted"/>
<dbReference type="Proteomes" id="UP000749040">
    <property type="component" value="Unassembled WGS sequence"/>
</dbReference>